<dbReference type="Proteomes" id="UP000011626">
    <property type="component" value="Unassembled WGS sequence"/>
</dbReference>
<dbReference type="RefSeq" id="WP_006884588.1">
    <property type="nucleotide sequence ID" value="NZ_AOIU01000033.1"/>
</dbReference>
<protein>
    <submittedName>
        <fullName evidence="1">Uncharacterized protein</fullName>
    </submittedName>
</protein>
<keyword evidence="2" id="KW-1185">Reference proteome</keyword>
<evidence type="ECO:0000313" key="1">
    <source>
        <dbReference type="EMBL" id="ELZ23509.1"/>
    </source>
</evidence>
<name>M0CNT8_9EURY</name>
<dbReference type="OrthoDB" id="199364at2157"/>
<reference evidence="1 2" key="1">
    <citation type="journal article" date="2014" name="PLoS Genet.">
        <title>Phylogenetically driven sequencing of extremely halophilic archaea reveals strategies for static and dynamic osmo-response.</title>
        <authorList>
            <person name="Becker E.A."/>
            <person name="Seitzer P.M."/>
            <person name="Tritt A."/>
            <person name="Larsen D."/>
            <person name="Krusor M."/>
            <person name="Yao A.I."/>
            <person name="Wu D."/>
            <person name="Madern D."/>
            <person name="Eisen J.A."/>
            <person name="Darling A.E."/>
            <person name="Facciotti M.T."/>
        </authorList>
    </citation>
    <scope>NUCLEOTIDE SEQUENCE [LARGE SCALE GENOMIC DNA]</scope>
    <source>
        <strain evidence="1 2">2-9-1</strain>
    </source>
</reference>
<sequence>MGRPNEVLIHASPGDLAHKHLGNLGDDEEAFWRVSGTPRQVEPGRRVWFEWDGRIHAWGNITALEDGRLWFDGAREVDLDCPVEVPTRGFKYVDPLTPHFADAD</sequence>
<dbReference type="AlphaFoldDB" id="M0CNT8"/>
<organism evidence="1 2">
    <name type="scientific">Halosimplex carlsbadense 2-9-1</name>
    <dbReference type="NCBI Taxonomy" id="797114"/>
    <lineage>
        <taxon>Archaea</taxon>
        <taxon>Methanobacteriati</taxon>
        <taxon>Methanobacteriota</taxon>
        <taxon>Stenosarchaea group</taxon>
        <taxon>Halobacteria</taxon>
        <taxon>Halobacteriales</taxon>
        <taxon>Haloarculaceae</taxon>
        <taxon>Halosimplex</taxon>
    </lineage>
</organism>
<dbReference type="eggNOG" id="arCOG11865">
    <property type="taxonomic scope" value="Archaea"/>
</dbReference>
<proteinExistence type="predicted"/>
<dbReference type="EMBL" id="AOIU01000033">
    <property type="protein sequence ID" value="ELZ23509.1"/>
    <property type="molecule type" value="Genomic_DNA"/>
</dbReference>
<accession>M0CNT8</accession>
<evidence type="ECO:0000313" key="2">
    <source>
        <dbReference type="Proteomes" id="UP000011626"/>
    </source>
</evidence>
<comment type="caution">
    <text evidence="1">The sequence shown here is derived from an EMBL/GenBank/DDBJ whole genome shotgun (WGS) entry which is preliminary data.</text>
</comment>
<dbReference type="STRING" id="797114.C475_14588"/>
<gene>
    <name evidence="1" type="ORF">C475_14588</name>
</gene>